<dbReference type="SUPFAM" id="SSF55073">
    <property type="entry name" value="Nucleotide cyclase"/>
    <property type="match status" value="1"/>
</dbReference>
<sequence>MQEKNRKSVHDQTHDEFYIAFVQSLFDNVITLVTGIITQLAVLGLAYWRTGDPFFIYITVFFAVTGVVRPLVILRVKNGKGERNLRWAQRAELVYMILGTLHGATIGAFSVYSIYYLKDPFCEIASICMALTTAVSIPGRNFGSARMVFVLNSFLTLPISVALIARMDIQHFFLGLLLAPFFLAIQTFSTDIRDKVLSLLREKKKASALAVRFDKALNTMSHGLVMLDANEQVVVANSRASDYFGLGSASQLQGRTFHSLLNRGVAAGLLDRRDARYIAVELSRAIREGRNRKVLIKLSDGRYFELSAREGDDDLSVITFEDVSARIASQEKIRYMARFDALTGLANRGYFQEVVAEALADGDPERLCGMLVLDLDDFKGINDTLGHPVGDGLIFALAERLIAPNEDHLRVSRFGGDEFMVFFDDVAGEDDLRARISEIYDRLKPPADVAGNLLALQVSGGAVMAKVRDTSVDNLIVKADLALYKAKGLGKNGWQLFEETLDRAFRERQRLKGELRGAIDRDELTVLYQPIVDANTLQVASCEALCRWHHPELGNIPPSVFIPLAEEMGIISAISAYVLKRATLDCAELPGGIRVSVNLSANDFRSPEIVSVVDRALKVAGLDPSRLEIEVTETALVDDKAKTWAYLQDLKGLGVTIALDDFGTGYSNLGYLNALPLDKLKVDRSFLSEMETNPKSLELLKGVVELSRRLRLDVTIEGVETEQQFRLLAESVKPDYIQGFLFGAPLSKRGIAAMIQAIMPLQEERVARRPSSR</sequence>
<dbReference type="PROSITE" id="PS50887">
    <property type="entry name" value="GGDEF"/>
    <property type="match status" value="1"/>
</dbReference>
<keyword evidence="5" id="KW-1185">Reference proteome</keyword>
<dbReference type="SUPFAM" id="SSF55785">
    <property type="entry name" value="PYP-like sensor domain (PAS domain)"/>
    <property type="match status" value="1"/>
</dbReference>
<dbReference type="Gene3D" id="3.20.20.450">
    <property type="entry name" value="EAL domain"/>
    <property type="match status" value="1"/>
</dbReference>
<dbReference type="InterPro" id="IPR029787">
    <property type="entry name" value="Nucleotide_cyclase"/>
</dbReference>
<dbReference type="CDD" id="cd01948">
    <property type="entry name" value="EAL"/>
    <property type="match status" value="1"/>
</dbReference>
<proteinExistence type="predicted"/>
<feature type="domain" description="GGDEF" evidence="3">
    <location>
        <begin position="366"/>
        <end position="499"/>
    </location>
</feature>
<dbReference type="InterPro" id="IPR035965">
    <property type="entry name" value="PAS-like_dom_sf"/>
</dbReference>
<comment type="caution">
    <text evidence="4">The sequence shown here is derived from an EMBL/GenBank/DDBJ whole genome shotgun (WGS) entry which is preliminary data.</text>
</comment>
<organism evidence="4 5">
    <name type="scientific">Zhengella mangrovi</name>
    <dbReference type="NCBI Taxonomy" id="1982044"/>
    <lineage>
        <taxon>Bacteria</taxon>
        <taxon>Pseudomonadati</taxon>
        <taxon>Pseudomonadota</taxon>
        <taxon>Alphaproteobacteria</taxon>
        <taxon>Hyphomicrobiales</taxon>
        <taxon>Notoacmeibacteraceae</taxon>
        <taxon>Zhengella</taxon>
    </lineage>
</organism>
<dbReference type="SMART" id="SM00267">
    <property type="entry name" value="GGDEF"/>
    <property type="match status" value="1"/>
</dbReference>
<dbReference type="InterPro" id="IPR001633">
    <property type="entry name" value="EAL_dom"/>
</dbReference>
<dbReference type="InterPro" id="IPR000160">
    <property type="entry name" value="GGDEF_dom"/>
</dbReference>
<keyword evidence="1" id="KW-0472">Membrane</keyword>
<evidence type="ECO:0000256" key="1">
    <source>
        <dbReference type="SAM" id="Phobius"/>
    </source>
</evidence>
<feature type="transmembrane region" description="Helical" evidence="1">
    <location>
        <begin position="93"/>
        <end position="115"/>
    </location>
</feature>
<dbReference type="OrthoDB" id="9814202at2"/>
<evidence type="ECO:0000313" key="4">
    <source>
        <dbReference type="EMBL" id="PHP66428.1"/>
    </source>
</evidence>
<dbReference type="EMBL" id="PDVP01000008">
    <property type="protein sequence ID" value="PHP66428.1"/>
    <property type="molecule type" value="Genomic_DNA"/>
</dbReference>
<protein>
    <submittedName>
        <fullName evidence="4">Diguanylate phosphodiesterase</fullName>
    </submittedName>
</protein>
<dbReference type="RefSeq" id="WP_099307008.1">
    <property type="nucleotide sequence ID" value="NZ_PDVP01000008.1"/>
</dbReference>
<dbReference type="Gene3D" id="3.30.70.270">
    <property type="match status" value="1"/>
</dbReference>
<dbReference type="CDD" id="cd01949">
    <property type="entry name" value="GGDEF"/>
    <property type="match status" value="1"/>
</dbReference>
<dbReference type="PROSITE" id="PS50883">
    <property type="entry name" value="EAL"/>
    <property type="match status" value="1"/>
</dbReference>
<dbReference type="Pfam" id="PF00563">
    <property type="entry name" value="EAL"/>
    <property type="match status" value="1"/>
</dbReference>
<dbReference type="NCBIfam" id="TIGR00254">
    <property type="entry name" value="GGDEF"/>
    <property type="match status" value="1"/>
</dbReference>
<dbReference type="Gene3D" id="3.30.450.20">
    <property type="entry name" value="PAS domain"/>
    <property type="match status" value="1"/>
</dbReference>
<name>A0A2G1QMH0_9HYPH</name>
<dbReference type="Pfam" id="PF00990">
    <property type="entry name" value="GGDEF"/>
    <property type="match status" value="1"/>
</dbReference>
<dbReference type="SUPFAM" id="SSF141868">
    <property type="entry name" value="EAL domain-like"/>
    <property type="match status" value="1"/>
</dbReference>
<feature type="domain" description="EAL" evidence="2">
    <location>
        <begin position="508"/>
        <end position="759"/>
    </location>
</feature>
<feature type="transmembrane region" description="Helical" evidence="1">
    <location>
        <begin position="147"/>
        <end position="165"/>
    </location>
</feature>
<dbReference type="SMART" id="SM00052">
    <property type="entry name" value="EAL"/>
    <property type="match status" value="1"/>
</dbReference>
<evidence type="ECO:0000259" key="3">
    <source>
        <dbReference type="PROSITE" id="PS50887"/>
    </source>
</evidence>
<reference evidence="4 5" key="1">
    <citation type="submission" date="2017-10" db="EMBL/GenBank/DDBJ databases">
        <title>Sedimentibacterium mangrovi gen. nov., sp. nov., a novel member of family Phyllobacteriacea isolated from mangrove sediment.</title>
        <authorList>
            <person name="Liao H."/>
            <person name="Tian Y."/>
        </authorList>
    </citation>
    <scope>NUCLEOTIDE SEQUENCE [LARGE SCALE GENOMIC DNA]</scope>
    <source>
        <strain evidence="4 5">X9-2-2</strain>
    </source>
</reference>
<evidence type="ECO:0000259" key="2">
    <source>
        <dbReference type="PROSITE" id="PS50883"/>
    </source>
</evidence>
<dbReference type="PANTHER" id="PTHR44757:SF2">
    <property type="entry name" value="BIOFILM ARCHITECTURE MAINTENANCE PROTEIN MBAA"/>
    <property type="match status" value="1"/>
</dbReference>
<dbReference type="PANTHER" id="PTHR44757">
    <property type="entry name" value="DIGUANYLATE CYCLASE DGCP"/>
    <property type="match status" value="1"/>
</dbReference>
<accession>A0A2G1QMH0</accession>
<keyword evidence="1" id="KW-0812">Transmembrane</keyword>
<evidence type="ECO:0000313" key="5">
    <source>
        <dbReference type="Proteomes" id="UP000221168"/>
    </source>
</evidence>
<dbReference type="AlphaFoldDB" id="A0A2G1QMH0"/>
<dbReference type="InterPro" id="IPR052155">
    <property type="entry name" value="Biofilm_reg_signaling"/>
</dbReference>
<dbReference type="InterPro" id="IPR035919">
    <property type="entry name" value="EAL_sf"/>
</dbReference>
<feature type="transmembrane region" description="Helical" evidence="1">
    <location>
        <begin position="172"/>
        <end position="189"/>
    </location>
</feature>
<dbReference type="Pfam" id="PF12860">
    <property type="entry name" value="PAS_7"/>
    <property type="match status" value="1"/>
</dbReference>
<gene>
    <name evidence="4" type="ORF">CSC94_14160</name>
</gene>
<feature type="transmembrane region" description="Helical" evidence="1">
    <location>
        <begin position="54"/>
        <end position="72"/>
    </location>
</feature>
<feature type="transmembrane region" description="Helical" evidence="1">
    <location>
        <begin position="29"/>
        <end position="48"/>
    </location>
</feature>
<dbReference type="Proteomes" id="UP000221168">
    <property type="component" value="Unassembled WGS sequence"/>
</dbReference>
<dbReference type="InterPro" id="IPR043128">
    <property type="entry name" value="Rev_trsase/Diguanyl_cyclase"/>
</dbReference>
<keyword evidence="1" id="KW-1133">Transmembrane helix</keyword>